<dbReference type="Gene3D" id="2.60.40.1120">
    <property type="entry name" value="Carboxypeptidase-like, regulatory domain"/>
    <property type="match status" value="1"/>
</dbReference>
<organism evidence="10 11">
    <name type="scientific">Mucilaginibacter boryungensis</name>
    <dbReference type="NCBI Taxonomy" id="768480"/>
    <lineage>
        <taxon>Bacteria</taxon>
        <taxon>Pseudomonadati</taxon>
        <taxon>Bacteroidota</taxon>
        <taxon>Sphingobacteriia</taxon>
        <taxon>Sphingobacteriales</taxon>
        <taxon>Sphingobacteriaceae</taxon>
        <taxon>Mucilaginibacter</taxon>
    </lineage>
</organism>
<evidence type="ECO:0000256" key="1">
    <source>
        <dbReference type="ARBA" id="ARBA00004571"/>
    </source>
</evidence>
<dbReference type="NCBIfam" id="TIGR04057">
    <property type="entry name" value="SusC_RagA_signa"/>
    <property type="match status" value="1"/>
</dbReference>
<dbReference type="InterPro" id="IPR037066">
    <property type="entry name" value="Plug_dom_sf"/>
</dbReference>
<comment type="subcellular location">
    <subcellularLocation>
        <location evidence="1 7">Cell outer membrane</location>
        <topology evidence="1 7">Multi-pass membrane protein</topology>
    </subcellularLocation>
</comment>
<keyword evidence="11" id="KW-1185">Reference proteome</keyword>
<dbReference type="InterPro" id="IPR008969">
    <property type="entry name" value="CarboxyPept-like_regulatory"/>
</dbReference>
<comment type="caution">
    <text evidence="10">The sequence shown here is derived from an EMBL/GenBank/DDBJ whole genome shotgun (WGS) entry which is preliminary data.</text>
</comment>
<dbReference type="InterPro" id="IPR036942">
    <property type="entry name" value="Beta-barrel_TonB_sf"/>
</dbReference>
<evidence type="ECO:0000256" key="2">
    <source>
        <dbReference type="ARBA" id="ARBA00022448"/>
    </source>
</evidence>
<evidence type="ECO:0000259" key="9">
    <source>
        <dbReference type="Pfam" id="PF07715"/>
    </source>
</evidence>
<dbReference type="Proteomes" id="UP000632774">
    <property type="component" value="Unassembled WGS sequence"/>
</dbReference>
<keyword evidence="5 7" id="KW-0472">Membrane</keyword>
<dbReference type="SUPFAM" id="SSF49464">
    <property type="entry name" value="Carboxypeptidase regulatory domain-like"/>
    <property type="match status" value="1"/>
</dbReference>
<keyword evidence="6 7" id="KW-0998">Cell outer membrane</keyword>
<reference evidence="10 11" key="1">
    <citation type="submission" date="2020-10" db="EMBL/GenBank/DDBJ databases">
        <title>Mucilaginibacter mali sp. nov., isolated from rhizosphere soil of apple orchard.</title>
        <authorList>
            <person name="Lee J.-S."/>
            <person name="Kim H.S."/>
            <person name="Kim J.-S."/>
        </authorList>
    </citation>
    <scope>NUCLEOTIDE SEQUENCE [LARGE SCALE GENOMIC DNA]</scope>
    <source>
        <strain evidence="10 11">KCTC 23157</strain>
    </source>
</reference>
<dbReference type="InterPro" id="IPR023997">
    <property type="entry name" value="TonB-dep_OMP_SusC/RagA_CS"/>
</dbReference>
<dbReference type="Pfam" id="PF13715">
    <property type="entry name" value="CarbopepD_reg_2"/>
    <property type="match status" value="1"/>
</dbReference>
<protein>
    <submittedName>
        <fullName evidence="10">SusC/RagA family TonB-linked outer membrane protein</fullName>
    </submittedName>
</protein>
<evidence type="ECO:0000256" key="6">
    <source>
        <dbReference type="ARBA" id="ARBA00023237"/>
    </source>
</evidence>
<evidence type="ECO:0000256" key="7">
    <source>
        <dbReference type="PROSITE-ProRule" id="PRU01360"/>
    </source>
</evidence>
<sequence length="1064" mass="114425">MKKNLLLFFMLFSLALGSAWAQNRTITGTVTSASDGLPLPGVVVRVKGTSTAVSTNSNGKFSVNASSNSTLVFSFIGFTTLELPAASDLSNVKLTENNRQLNEVVVIGYGQKPIREQNGAIGHVNGSSVAAQPVESFEKALSGKTAGVQISSAGGTLADGVSVRIRGVNSISSSSLPLFVIDGVPANSVENLSLFNGGNGTRFDPLALINPDDIESIDVLKDAGASAIYGSRAANGVVVVTTKKGKKGTSKISIDSKQSWANPAKVQNLLSADDFMTINNEKVKNRFGSTAPTVAVNSDIDGDGNPDRTDWMKKVFNQGFTTDNTLALSGGSDKSAYYGSVRYADQKGIVFNNRLQTAQTRVNLDLTPNKYVHGGIQLSYTHSFNKGVLTDNYLAGATISGYNAFPTISPYNPAGTTLQGGYNLTNTGAKEGGVGYLGLGNNILAINGTSLIGNRIYNPLASAALQRNNITPENIVANGFIEIQPITGLKFTTKYGVDLLKSFEDQYSNPVIAGLGASYLGLVQDYYTTRNQAVWQNYINYDHTFAQKHRVSATVGSEYQFTKQQLTYASANNFADPFFTSIIDGAYSGADPSSASGALLLASGGSLFTSGLESYFGRLGYSFDEKYSLEGSIRRDAFSGFGANFRWGTFPSVSAGWIVSKEDFLKDNKYISYLKIKGSYGKVGNSRGVGAYAARTLYSGGLYAALNGFSSSQLGNADLHWETQLQTDIGFSISGFDNRITLDADYFNNNINGLILAAPVLYTVGVPGSSITTNIGSMRNRGVEFTLNTKNVTLKDFSWTTSFNYTHVANKVLSLVTSNNNADITSGNTVASVGRPLGTYKVYRSAGVDPATGYAMWYGADGVKRMWNQVLQKYTAQDGSAIAALTATDQSYLEGKTGTPTWYGGFDNTLVYKNFDFNFSFVYSGGNYLYNVTYSGLLTNNFQNNDARILQRWTTPGQITSVPRVYSLDVNSNQGSDRFIEKGDFARLRVVSLGYRVPKTALNRLGLSDLRISAQLYNAFVITKYSGIDPEVNSNRNNTNLQTGLDNRAVPQPRTFTLGVNASF</sequence>
<feature type="chain" id="PRO_5045204188" evidence="8">
    <location>
        <begin position="22"/>
        <end position="1064"/>
    </location>
</feature>
<comment type="similarity">
    <text evidence="7">Belongs to the TonB-dependent receptor family.</text>
</comment>
<dbReference type="InterPro" id="IPR039426">
    <property type="entry name" value="TonB-dep_rcpt-like"/>
</dbReference>
<dbReference type="InterPro" id="IPR012910">
    <property type="entry name" value="Plug_dom"/>
</dbReference>
<dbReference type="InterPro" id="IPR023996">
    <property type="entry name" value="TonB-dep_OMP_SusC/RagA"/>
</dbReference>
<accession>A0ABR9XL04</accession>
<gene>
    <name evidence="10" type="ORF">IRJ18_14840</name>
</gene>
<dbReference type="EMBL" id="JADFFM010000002">
    <property type="protein sequence ID" value="MBE9667648.1"/>
    <property type="molecule type" value="Genomic_DNA"/>
</dbReference>
<dbReference type="Gene3D" id="2.40.170.20">
    <property type="entry name" value="TonB-dependent receptor, beta-barrel domain"/>
    <property type="match status" value="1"/>
</dbReference>
<feature type="signal peptide" evidence="8">
    <location>
        <begin position="1"/>
        <end position="21"/>
    </location>
</feature>
<evidence type="ECO:0000256" key="8">
    <source>
        <dbReference type="SAM" id="SignalP"/>
    </source>
</evidence>
<feature type="domain" description="TonB-dependent receptor plug" evidence="9">
    <location>
        <begin position="114"/>
        <end position="237"/>
    </location>
</feature>
<keyword evidence="4 7" id="KW-0812">Transmembrane</keyword>
<dbReference type="RefSeq" id="WP_194107103.1">
    <property type="nucleotide sequence ID" value="NZ_JADFFM010000002.1"/>
</dbReference>
<evidence type="ECO:0000313" key="10">
    <source>
        <dbReference type="EMBL" id="MBE9667648.1"/>
    </source>
</evidence>
<dbReference type="NCBIfam" id="TIGR04056">
    <property type="entry name" value="OMP_RagA_SusC"/>
    <property type="match status" value="1"/>
</dbReference>
<evidence type="ECO:0000256" key="5">
    <source>
        <dbReference type="ARBA" id="ARBA00023136"/>
    </source>
</evidence>
<evidence type="ECO:0000256" key="3">
    <source>
        <dbReference type="ARBA" id="ARBA00022452"/>
    </source>
</evidence>
<dbReference type="SUPFAM" id="SSF56935">
    <property type="entry name" value="Porins"/>
    <property type="match status" value="1"/>
</dbReference>
<dbReference type="Gene3D" id="2.170.130.10">
    <property type="entry name" value="TonB-dependent receptor, plug domain"/>
    <property type="match status" value="1"/>
</dbReference>
<keyword evidence="2 7" id="KW-0813">Transport</keyword>
<evidence type="ECO:0000313" key="11">
    <source>
        <dbReference type="Proteomes" id="UP000632774"/>
    </source>
</evidence>
<keyword evidence="3 7" id="KW-1134">Transmembrane beta strand</keyword>
<proteinExistence type="inferred from homology"/>
<dbReference type="PROSITE" id="PS52016">
    <property type="entry name" value="TONB_DEPENDENT_REC_3"/>
    <property type="match status" value="1"/>
</dbReference>
<dbReference type="Pfam" id="PF07715">
    <property type="entry name" value="Plug"/>
    <property type="match status" value="1"/>
</dbReference>
<name>A0ABR9XL04_9SPHI</name>
<keyword evidence="8" id="KW-0732">Signal</keyword>
<evidence type="ECO:0000256" key="4">
    <source>
        <dbReference type="ARBA" id="ARBA00022692"/>
    </source>
</evidence>